<reference evidence="2 3" key="1">
    <citation type="submission" date="2020-02" db="EMBL/GenBank/DDBJ databases">
        <title>Bacillus aquiflavi sp. nov., isolated from yellow water of strong flavor Chinese baijiu in Yibin region of China.</title>
        <authorList>
            <person name="Xie J."/>
        </authorList>
    </citation>
    <scope>NUCLEOTIDE SEQUENCE [LARGE SCALE GENOMIC DNA]</scope>
    <source>
        <strain evidence="2 3">SA4</strain>
    </source>
</reference>
<keyword evidence="1" id="KW-0812">Transmembrane</keyword>
<keyword evidence="1" id="KW-1133">Transmembrane helix</keyword>
<accession>A0A6M0QD75</accession>
<feature type="transmembrane region" description="Helical" evidence="1">
    <location>
        <begin position="57"/>
        <end position="75"/>
    </location>
</feature>
<comment type="caution">
    <text evidence="2">The sequence shown here is derived from an EMBL/GenBank/DDBJ whole genome shotgun (WGS) entry which is preliminary data.</text>
</comment>
<evidence type="ECO:0000313" key="2">
    <source>
        <dbReference type="EMBL" id="NEY73038.1"/>
    </source>
</evidence>
<keyword evidence="1" id="KW-0472">Membrane</keyword>
<proteinExistence type="predicted"/>
<name>A0A6M0QD75_9BACI</name>
<evidence type="ECO:0008006" key="4">
    <source>
        <dbReference type="Google" id="ProtNLM"/>
    </source>
</evidence>
<protein>
    <recommendedName>
        <fullName evidence="4">DUF1440 domain-containing protein</fullName>
    </recommendedName>
</protein>
<dbReference type="AlphaFoldDB" id="A0A6M0QD75"/>
<evidence type="ECO:0000256" key="1">
    <source>
        <dbReference type="SAM" id="Phobius"/>
    </source>
</evidence>
<gene>
    <name evidence="2" type="ORF">G4D63_14970</name>
</gene>
<dbReference type="EMBL" id="JAAIWM010000005">
    <property type="protein sequence ID" value="NEY73038.1"/>
    <property type="molecule type" value="Genomic_DNA"/>
</dbReference>
<organism evidence="2 3">
    <name type="scientific">Bacillus mesophilus</name>
    <dbReference type="NCBI Taxonomy" id="1808955"/>
    <lineage>
        <taxon>Bacteria</taxon>
        <taxon>Bacillati</taxon>
        <taxon>Bacillota</taxon>
        <taxon>Bacilli</taxon>
        <taxon>Bacillales</taxon>
        <taxon>Bacillaceae</taxon>
        <taxon>Bacillus</taxon>
    </lineage>
</organism>
<feature type="transmembrane region" description="Helical" evidence="1">
    <location>
        <begin position="119"/>
        <end position="138"/>
    </location>
</feature>
<feature type="transmembrane region" description="Helical" evidence="1">
    <location>
        <begin position="87"/>
        <end position="107"/>
    </location>
</feature>
<evidence type="ECO:0000313" key="3">
    <source>
        <dbReference type="Proteomes" id="UP000481043"/>
    </source>
</evidence>
<sequence length="140" mass="15606">MNIFIRGTIAGIISGTILGLFLKAIEQTVGTKVYTLLLNVDYIPYVKDLTLSEPIEFIMHLIISIILGIGLLYLVKRNKWSNREILIRVTIISFVIGILLYPTTALSVRTPSITSIEAIVFWLIGHIGYGSVLGSLLFRK</sequence>
<dbReference type="RefSeq" id="WP_163180502.1">
    <property type="nucleotide sequence ID" value="NZ_JAAIWM010000005.1"/>
</dbReference>
<feature type="transmembrane region" description="Helical" evidence="1">
    <location>
        <begin position="7"/>
        <end position="25"/>
    </location>
</feature>
<keyword evidence="3" id="KW-1185">Reference proteome</keyword>
<dbReference type="Proteomes" id="UP000481043">
    <property type="component" value="Unassembled WGS sequence"/>
</dbReference>